<evidence type="ECO:0000259" key="6">
    <source>
        <dbReference type="Pfam" id="PF20254"/>
    </source>
</evidence>
<dbReference type="EMBL" id="CP000474">
    <property type="protein sequence ID" value="ABM06926.1"/>
    <property type="molecule type" value="Genomic_DNA"/>
</dbReference>
<feature type="chain" id="PRO_5002636297" description="Ig-like domain-containing protein" evidence="3">
    <location>
        <begin position="39"/>
        <end position="1637"/>
    </location>
</feature>
<dbReference type="SUPFAM" id="SSF81296">
    <property type="entry name" value="E set domains"/>
    <property type="match status" value="1"/>
</dbReference>
<dbReference type="InterPro" id="IPR032812">
    <property type="entry name" value="SbsA_Ig"/>
</dbReference>
<dbReference type="eggNOG" id="COG1749">
    <property type="taxonomic scope" value="Bacteria"/>
</dbReference>
<dbReference type="InterPro" id="IPR014755">
    <property type="entry name" value="Cu-Rt/internalin_Ig-like"/>
</dbReference>
<dbReference type="OrthoDB" id="505641at2"/>
<dbReference type="InterPro" id="IPR014756">
    <property type="entry name" value="Ig_E-set"/>
</dbReference>
<feature type="signal peptide" evidence="3">
    <location>
        <begin position="1"/>
        <end position="38"/>
    </location>
</feature>
<feature type="region of interest" description="Disordered" evidence="2">
    <location>
        <begin position="1583"/>
        <end position="1627"/>
    </location>
</feature>
<dbReference type="InterPro" id="IPR025141">
    <property type="entry name" value="DUF4082"/>
</dbReference>
<feature type="domain" description="DUF4082" evidence="5">
    <location>
        <begin position="640"/>
        <end position="783"/>
    </location>
</feature>
<dbReference type="Gene3D" id="2.60.40.650">
    <property type="match status" value="1"/>
</dbReference>
<dbReference type="HOGENOM" id="CLU_001554_1_0_11"/>
<evidence type="ECO:0000313" key="8">
    <source>
        <dbReference type="Proteomes" id="UP000000637"/>
    </source>
</evidence>
<feature type="domain" description="SbsA Ig-like" evidence="4">
    <location>
        <begin position="1057"/>
        <end position="1154"/>
    </location>
</feature>
<keyword evidence="8" id="KW-1185">Reference proteome</keyword>
<evidence type="ECO:0000259" key="4">
    <source>
        <dbReference type="Pfam" id="PF13205"/>
    </source>
</evidence>
<evidence type="ECO:0000259" key="5">
    <source>
        <dbReference type="Pfam" id="PF13313"/>
    </source>
</evidence>
<dbReference type="Pfam" id="PF13313">
    <property type="entry name" value="DUF4082"/>
    <property type="match status" value="4"/>
</dbReference>
<evidence type="ECO:0000313" key="7">
    <source>
        <dbReference type="EMBL" id="ABM06926.1"/>
    </source>
</evidence>
<dbReference type="Pfam" id="PF20254">
    <property type="entry name" value="DMFA2_C"/>
    <property type="match status" value="1"/>
</dbReference>
<feature type="domain" description="SbsA Ig-like" evidence="4">
    <location>
        <begin position="1318"/>
        <end position="1415"/>
    </location>
</feature>
<sequence>MPGRSATRSQRVFRGFLVPLVIGMTAALLPLTAPVAVAAGPCDPVVNAVACENSKPGSPPSEWDIEVPGDDSIQGFSTEMSVNAGQPIRFKVDTDASTYTIGIYRTGWYGGNGARKIANVTPSVFRQNQPQCRTDLATELYDCGNWAVSATWQVPATAVSGVYVALLTRPDTGGQSHITFVVRSDSSRSDVVFQTSDTTWQAYNTYGGSNFYQGGENGRAYKISYNRPMASRGANAGRDFYFANEYPMVRFLEQNGYDVSYISGLDTDRSGSLLLNHKVFLSVGHDEYWSGAQRANVAAARDAGVNLQFLSGNEMYWKTRFEPSIVDGAAGRTLTSYKETWSNGKIDPSPQWTGTWRDPRFASQANGGGLPENGLTGTLYMSNYSDLPVTVSSEEGKTRLWRNTPLASLPAGSSAALAQHTVGYESNEDIDNGFRPAGLIRLSTTVGSVPEYLQDYGNTVKPGTTTHNVTLYRAASGALVFSAGSVQWTWGLDQEHDGNGAAADPRMRQAQINLFADMGVQPATRAAGLVAAAPSSDRTGPTVAVTAPANGATIPHGSKVTVTGTAADSGGVVAGVEVSTDGGNTWHPAVGKQNWTFSYIQQGLATATIQVRAIDDSANIGTPTTRNLVLAGPYSVFGQTVPAIQDSGDGGAYEMGLRFTPTVDGFITGVRFYKSAANTGTHTGSLWSSSGERLATATFTNETASGWQTTLFSQPVAVTAGQKYTVSYWAPRGHYAIKDFQWASFGSTAAPLTVAGGFGAEPAGVYSTSQSFPTASYNGGNYFADAIFSTVDNSPLTVSGHSPIPSSSSVAVATKVSAVFSKPVTPASVQLTLRSSAGPVAGTTAYDAATRRATFTPSSQLAFSTQYTATIAGTDAVGGQVVSGGTWTFTTAATLPVPGSCPCSFYDDSVTPGIAEIRDGGPLTLGVRFSSVSAGEVTGIRFYKSAGNTGTHTGALYTANGQQLATVTFANESSSGWQTAMFSQPVQITANTQYIASYKTPTGTYSATANGFGPGMSVGPLRADADAGAYSYSGDFPNSRSTASYLVDVIVMIPAPPFTVGSHSPLPGSSSVPLDKAVSAVLSEAAVPSSVTLSLKNSNGVAVAGTTTYDQATRKVTFAPSASLAAGMSYTATLTATAVSGQPMSSGGSWTFTTVPPPRTPGVCPCTLYQDTVVPTTAEVDDGMALTLGVRFASDTAGQITAIRFYKSGGNTGTHTGSLYTAAGQLLASVTFTNETTSGWQTATFSQPVSIQADTEYVAAYKSPSGKYSYTDGGFGAGFTSGPLRTAPDSGMYSYTNNFPSDRSFASYLVDLVFSVTTAQLTVSEQIPAPGATGIPVDVKPSITFSSAINPGASFTLTANGASVAGTAAFSADARTITFTPSAPLPNSTAISATVANVVSQQGQAFPTTTWQFTTAAPAVQQSTIFGSLVPQVAANSDFLSVELGTAFTVSQAGNVTGIRFYKGAGNTGTHVGSLWNAAGTRLAQVTFTNETATGWQTATLATPVALTTGQTYVVSYRAPNGRYSSTSGFFNQTWTSGVFTAAGPNNGRYRYGSGGVMPTSSWNATNYFVDVVYSSAAPAQQQLAAPSPSPTPTPTVTPTPTPTATATATPTPSPSPSPTPSPTQTGGLVCGLLRVC</sequence>
<dbReference type="Proteomes" id="UP000000637">
    <property type="component" value="Chromosome"/>
</dbReference>
<evidence type="ECO:0000256" key="2">
    <source>
        <dbReference type="SAM" id="MobiDB-lite"/>
    </source>
</evidence>
<protein>
    <recommendedName>
        <fullName evidence="9">Ig-like domain-containing protein</fullName>
    </recommendedName>
</protein>
<evidence type="ECO:0000256" key="1">
    <source>
        <dbReference type="ARBA" id="ARBA00022729"/>
    </source>
</evidence>
<feature type="domain" description="DUF4082" evidence="5">
    <location>
        <begin position="1430"/>
        <end position="1570"/>
    </location>
</feature>
<gene>
    <name evidence="7" type="ordered locus">AAur_2465</name>
</gene>
<feature type="domain" description="SbsA Ig-like" evidence="4">
    <location>
        <begin position="792"/>
        <end position="891"/>
    </location>
</feature>
<evidence type="ECO:0000256" key="3">
    <source>
        <dbReference type="SAM" id="SignalP"/>
    </source>
</evidence>
<dbReference type="Pfam" id="PF13205">
    <property type="entry name" value="Big_5"/>
    <property type="match status" value="3"/>
</dbReference>
<feature type="compositionally biased region" description="Pro residues" evidence="2">
    <location>
        <begin position="1612"/>
        <end position="1622"/>
    </location>
</feature>
<dbReference type="InterPro" id="IPR046540">
    <property type="entry name" value="DMFA2_C"/>
</dbReference>
<accession>A1R7H9</accession>
<proteinExistence type="predicted"/>
<feature type="domain" description="DUF4082" evidence="5">
    <location>
        <begin position="910"/>
        <end position="1046"/>
    </location>
</feature>
<name>A1R7H9_PAEAT</name>
<dbReference type="STRING" id="290340.AAur_2465"/>
<feature type="compositionally biased region" description="Pro residues" evidence="2">
    <location>
        <begin position="1588"/>
        <end position="1602"/>
    </location>
</feature>
<dbReference type="Gene3D" id="2.60.40.1220">
    <property type="match status" value="2"/>
</dbReference>
<dbReference type="RefSeq" id="WP_011775133.1">
    <property type="nucleotide sequence ID" value="NC_008711.1"/>
</dbReference>
<feature type="domain" description="DUF4082" evidence="5">
    <location>
        <begin position="1173"/>
        <end position="1303"/>
    </location>
</feature>
<feature type="domain" description="N,N-dimethylformamidase beta subunit-like C-terminal" evidence="6">
    <location>
        <begin position="100"/>
        <end position="495"/>
    </location>
</feature>
<dbReference type="Pfam" id="PF17957">
    <property type="entry name" value="Big_7"/>
    <property type="match status" value="1"/>
</dbReference>
<dbReference type="KEGG" id="aau:AAur_2465"/>
<organism evidence="7 8">
    <name type="scientific">Paenarthrobacter aurescens (strain TC1)</name>
    <dbReference type="NCBI Taxonomy" id="290340"/>
    <lineage>
        <taxon>Bacteria</taxon>
        <taxon>Bacillati</taxon>
        <taxon>Actinomycetota</taxon>
        <taxon>Actinomycetes</taxon>
        <taxon>Micrococcales</taxon>
        <taxon>Micrococcaceae</taxon>
        <taxon>Paenarthrobacter</taxon>
    </lineage>
</organism>
<evidence type="ECO:0008006" key="9">
    <source>
        <dbReference type="Google" id="ProtNLM"/>
    </source>
</evidence>
<keyword evidence="1 3" id="KW-0732">Signal</keyword>
<reference evidence="7 8" key="1">
    <citation type="journal article" date="2006" name="PLoS Genet.">
        <title>Secrets of soil survival revealed by the genome sequence of Arthrobacter aurescens TC1.</title>
        <authorList>
            <person name="Mongodin E.F."/>
            <person name="Shapir N."/>
            <person name="Daugherty S.C."/>
            <person name="DeBoy R.T."/>
            <person name="Emerson J.B."/>
            <person name="Shvartzbeyn A."/>
            <person name="Radune D."/>
            <person name="Vamathevan J."/>
            <person name="Riggs F."/>
            <person name="Grinberg V."/>
            <person name="Khouri H."/>
            <person name="Wackett L.P."/>
            <person name="Nelson K.E."/>
            <person name="Sadowsky M.J."/>
        </authorList>
    </citation>
    <scope>NUCLEOTIDE SEQUENCE [LARGE SCALE GENOMIC DNA]</scope>
    <source>
        <strain evidence="7 8">TC1</strain>
    </source>
</reference>